<gene>
    <name evidence="1" type="ORF">GH811_03545</name>
</gene>
<dbReference type="Pfam" id="PF01527">
    <property type="entry name" value="HTH_Tnp_1"/>
    <property type="match status" value="1"/>
</dbReference>
<protein>
    <submittedName>
        <fullName evidence="1">Transposase</fullName>
    </submittedName>
</protein>
<dbReference type="Proteomes" id="UP000622405">
    <property type="component" value="Unassembled WGS sequence"/>
</dbReference>
<sequence>MRCTGKKYSDEFKYNIIQLYCDGLSSNQIAKKYNISEATVINWERKFVEDGLFDKTDVNPERKAELEKLRNKAKVDYLLKNQNGESSDESLQWVLKFDKELEEWRVLAEEWLSTTQIRNKSTSMAALSKFFKAYLFGAKITKFPQEFLSTGYEVPNIVEICYGRFNSNNLYEFKKTIEFIDWILLEKYSVEDDWGTILVPPEFSNPIKKYLPENHYTAKRGESNKNILPYQYIKELRSLLCPPSAKNFKDLNFSMEVINSNISCDHWFVVDKTLIDKNDSDCVWRKRKTAMQIQNKKGSKKEIYEMWSPVLPIALLTELLLPLRNYQVRMLDSGEMDTFKYIQPTKTMPGEWIENDGSLAKGTEDNPFQKGAIRKFYDSVAKRDMAGFFINTNKTADINKEEDQKGYEVPWEYCEVLYWLSKLRDWQQKYNPVSDSTPFTDLKRKHLGEVKDKKLLSQMGSATFLFRNPTVIGEKNLPLTYSGFRSMWNKLLTHFEHNLHTSPSTSPEEKLIKFMKNNQTSYYPLHSLRVSLITAYALYGGVPMPILSKCIAGHARLVMTLYYIKSGVTYVTDIMNKAESKILENTQNSLKQFIENAKLKDLKDSVVVNDTIAYQTAIYAQGTASIIMGDKGICLKGNFSCDDGGIYINNDGVATYGPVPGYPTHNCIRCRWFLTGPAFLPSLTHHFNSIGYKMSKTGDRVLRFQNEIEKLDDLKYKCELNGEVFTAYSELLKAENLHQEAIQENDKLANDYNATLRLIDKCFAILKNENQNENIQLVPLGTMDDVKKTITLADNKLELLQIFCNGAEIYPETDMTETAILERSQIIDLTLTENGKEPVMFSLTIQEQLKCGNQFMRLLAIRTGSFKNAMPYALGRKRLDEIGLLNEFVEILKPINLSNLISTTE</sequence>
<evidence type="ECO:0000313" key="2">
    <source>
        <dbReference type="Proteomes" id="UP000622405"/>
    </source>
</evidence>
<dbReference type="EMBL" id="WJBE01000002">
    <property type="protein sequence ID" value="MBC3898686.1"/>
    <property type="molecule type" value="Genomic_DNA"/>
</dbReference>
<dbReference type="InterPro" id="IPR009057">
    <property type="entry name" value="Homeodomain-like_sf"/>
</dbReference>
<comment type="caution">
    <text evidence="1">The sequence shown here is derived from an EMBL/GenBank/DDBJ whole genome shotgun (WGS) entry which is preliminary data.</text>
</comment>
<name>A0ABR6YU76_9FIRM</name>
<reference evidence="1 2" key="1">
    <citation type="journal article" date="2020" name="mSystems">
        <title>Defining Genomic and Predicted Metabolic Features of the Acetobacterium Genus.</title>
        <authorList>
            <person name="Ross D.E."/>
            <person name="Marshall C.W."/>
            <person name="Gulliver D."/>
            <person name="May H.D."/>
            <person name="Norman R.S."/>
        </authorList>
    </citation>
    <scope>NUCLEOTIDE SEQUENCE [LARGE SCALE GENOMIC DNA]</scope>
    <source>
        <strain evidence="1 2">DSM 4132</strain>
    </source>
</reference>
<dbReference type="InterPro" id="IPR024965">
    <property type="entry name" value="Putative_integrase"/>
</dbReference>
<dbReference type="SUPFAM" id="SSF46689">
    <property type="entry name" value="Homeodomain-like"/>
    <property type="match status" value="1"/>
</dbReference>
<evidence type="ECO:0000313" key="1">
    <source>
        <dbReference type="EMBL" id="MBC3898686.1"/>
    </source>
</evidence>
<dbReference type="Pfam" id="PF13009">
    <property type="entry name" value="Integrase_2"/>
    <property type="match status" value="1"/>
</dbReference>
<accession>A0ABR6YU76</accession>
<proteinExistence type="predicted"/>
<organism evidence="1 2">
    <name type="scientific">Acetobacterium malicum</name>
    <dbReference type="NCBI Taxonomy" id="52692"/>
    <lineage>
        <taxon>Bacteria</taxon>
        <taxon>Bacillati</taxon>
        <taxon>Bacillota</taxon>
        <taxon>Clostridia</taxon>
        <taxon>Eubacteriales</taxon>
        <taxon>Eubacteriaceae</taxon>
        <taxon>Acetobacterium</taxon>
    </lineage>
</organism>
<dbReference type="Gene3D" id="1.10.10.60">
    <property type="entry name" value="Homeodomain-like"/>
    <property type="match status" value="1"/>
</dbReference>
<keyword evidence="2" id="KW-1185">Reference proteome</keyword>
<dbReference type="InterPro" id="IPR002514">
    <property type="entry name" value="Transposase_8"/>
</dbReference>